<reference evidence="3" key="2">
    <citation type="submission" date="2015-08" db="UniProtKB">
        <authorList>
            <consortium name="WormBaseParasite"/>
        </authorList>
    </citation>
    <scope>IDENTIFICATION</scope>
</reference>
<dbReference type="STRING" id="75913.A0A0K0FFW0"/>
<accession>A0A0K0FFW0</accession>
<dbReference type="Proteomes" id="UP000035680">
    <property type="component" value="Unassembled WGS sequence"/>
</dbReference>
<name>A0A0K0FFW0_STRVS</name>
<feature type="region of interest" description="Disordered" evidence="1">
    <location>
        <begin position="82"/>
        <end position="174"/>
    </location>
</feature>
<reference evidence="2" key="1">
    <citation type="submission" date="2014-07" db="EMBL/GenBank/DDBJ databases">
        <authorList>
            <person name="Martin A.A"/>
            <person name="De Silva N."/>
        </authorList>
    </citation>
    <scope>NUCLEOTIDE SEQUENCE</scope>
</reference>
<dbReference type="WBParaSite" id="SVE_0775600.1">
    <property type="protein sequence ID" value="SVE_0775600.1"/>
    <property type="gene ID" value="SVE_0775600"/>
</dbReference>
<protein>
    <submittedName>
        <fullName evidence="3">YDG domain-containing protein</fullName>
    </submittedName>
</protein>
<dbReference type="AlphaFoldDB" id="A0A0K0FFW0"/>
<feature type="compositionally biased region" description="Polar residues" evidence="1">
    <location>
        <begin position="85"/>
        <end position="114"/>
    </location>
</feature>
<feature type="compositionally biased region" description="Basic residues" evidence="1">
    <location>
        <begin position="115"/>
        <end position="132"/>
    </location>
</feature>
<organism evidence="2 3">
    <name type="scientific">Strongyloides venezuelensis</name>
    <name type="common">Threadworm</name>
    <dbReference type="NCBI Taxonomy" id="75913"/>
    <lineage>
        <taxon>Eukaryota</taxon>
        <taxon>Metazoa</taxon>
        <taxon>Ecdysozoa</taxon>
        <taxon>Nematoda</taxon>
        <taxon>Chromadorea</taxon>
        <taxon>Rhabditida</taxon>
        <taxon>Tylenchina</taxon>
        <taxon>Panagrolaimomorpha</taxon>
        <taxon>Strongyloidoidea</taxon>
        <taxon>Strongyloididae</taxon>
        <taxon>Strongyloides</taxon>
    </lineage>
</organism>
<feature type="compositionally biased region" description="Basic residues" evidence="1">
    <location>
        <begin position="146"/>
        <end position="163"/>
    </location>
</feature>
<evidence type="ECO:0000313" key="2">
    <source>
        <dbReference type="Proteomes" id="UP000035680"/>
    </source>
</evidence>
<dbReference type="Gene3D" id="2.30.30.850">
    <property type="match status" value="1"/>
</dbReference>
<proteinExistence type="predicted"/>
<sequence>MAAYQAMLKARLKAAEKLDYQIINFSMKVGQQVLLKKTNPSSKFDYTYEGSYTVLESDPYTVKFKKDPNSRKTFHVHLSQIKPYSPSSKLPENIVITSNQPQENIQSSSPNPRSFNHKITKRPRGRPPKRLIGKPLNEGRNELPQKRTRGRPSKPRRKPITRKPRSDAQVQDFG</sequence>
<evidence type="ECO:0000256" key="1">
    <source>
        <dbReference type="SAM" id="MobiDB-lite"/>
    </source>
</evidence>
<evidence type="ECO:0000313" key="3">
    <source>
        <dbReference type="WBParaSite" id="SVE_0775600.1"/>
    </source>
</evidence>
<keyword evidence="2" id="KW-1185">Reference proteome</keyword>